<evidence type="ECO:0000313" key="1">
    <source>
        <dbReference type="EMBL" id="MCU7554125.1"/>
    </source>
</evidence>
<protein>
    <recommendedName>
        <fullName evidence="3">DUF3859 domain-containing protein</fullName>
    </recommendedName>
</protein>
<name>A0ABT2VLD9_9ALTE</name>
<keyword evidence="2" id="KW-1185">Reference proteome</keyword>
<comment type="caution">
    <text evidence="1">The sequence shown here is derived from an EMBL/GenBank/DDBJ whole genome shotgun (WGS) entry which is preliminary data.</text>
</comment>
<proteinExistence type="predicted"/>
<dbReference type="EMBL" id="JAOTJC010000006">
    <property type="protein sequence ID" value="MCU7554125.1"/>
    <property type="molecule type" value="Genomic_DNA"/>
</dbReference>
<evidence type="ECO:0000313" key="2">
    <source>
        <dbReference type="Proteomes" id="UP001209257"/>
    </source>
</evidence>
<evidence type="ECO:0008006" key="3">
    <source>
        <dbReference type="Google" id="ProtNLM"/>
    </source>
</evidence>
<accession>A0ABT2VLD9</accession>
<sequence length="121" mass="13631">MQGKTTRVIQEPANHCEFVKGRCDFQIAGKPARAEFITPVATEESVTVAFTLPSHISLQSVWIEGENMYMGQIPVLVENESENSWSGWFMLGSCSEPVMRWKMLVNIKGRTEPALLYFTTS</sequence>
<gene>
    <name evidence="1" type="ORF">OCL06_05905</name>
</gene>
<organism evidence="1 2">
    <name type="scientific">Alteromonas salexigens</name>
    <dbReference type="NCBI Taxonomy" id="2982530"/>
    <lineage>
        <taxon>Bacteria</taxon>
        <taxon>Pseudomonadati</taxon>
        <taxon>Pseudomonadota</taxon>
        <taxon>Gammaproteobacteria</taxon>
        <taxon>Alteromonadales</taxon>
        <taxon>Alteromonadaceae</taxon>
        <taxon>Alteromonas/Salinimonas group</taxon>
        <taxon>Alteromonas</taxon>
    </lineage>
</organism>
<dbReference type="Proteomes" id="UP001209257">
    <property type="component" value="Unassembled WGS sequence"/>
</dbReference>
<reference evidence="2" key="1">
    <citation type="submission" date="2023-07" db="EMBL/GenBank/DDBJ databases">
        <title>Study on multiphase classification of strain Alteromonas salexigens isolated from the Yellow Sea.</title>
        <authorList>
            <person name="Sun L."/>
        </authorList>
    </citation>
    <scope>NUCLEOTIDE SEQUENCE [LARGE SCALE GENOMIC DNA]</scope>
    <source>
        <strain evidence="2">ASW11-19</strain>
    </source>
</reference>